<feature type="compositionally biased region" description="Gly residues" evidence="1">
    <location>
        <begin position="821"/>
        <end position="833"/>
    </location>
</feature>
<feature type="compositionally biased region" description="Polar residues" evidence="1">
    <location>
        <begin position="32"/>
        <end position="59"/>
    </location>
</feature>
<feature type="compositionally biased region" description="Polar residues" evidence="1">
    <location>
        <begin position="110"/>
        <end position="126"/>
    </location>
</feature>
<dbReference type="Proteomes" id="UP001201980">
    <property type="component" value="Unassembled WGS sequence"/>
</dbReference>
<feature type="region of interest" description="Disordered" evidence="1">
    <location>
        <begin position="673"/>
        <end position="883"/>
    </location>
</feature>
<gene>
    <name evidence="3" type="ORF">MKZ38_009839</name>
</gene>
<protein>
    <recommendedName>
        <fullName evidence="2">MINDY deubiquitinase domain-containing protein</fullName>
    </recommendedName>
</protein>
<accession>A0AAD5S0E8</accession>
<dbReference type="AlphaFoldDB" id="A0AAD5S0E8"/>
<feature type="compositionally biased region" description="Low complexity" evidence="1">
    <location>
        <begin position="726"/>
        <end position="744"/>
    </location>
</feature>
<evidence type="ECO:0000313" key="4">
    <source>
        <dbReference type="Proteomes" id="UP001201980"/>
    </source>
</evidence>
<feature type="compositionally biased region" description="Basic and acidic residues" evidence="1">
    <location>
        <begin position="873"/>
        <end position="883"/>
    </location>
</feature>
<name>A0AAD5S0E8_9PEZI</name>
<feature type="compositionally biased region" description="Polar residues" evidence="1">
    <location>
        <begin position="192"/>
        <end position="215"/>
    </location>
</feature>
<evidence type="ECO:0000259" key="2">
    <source>
        <dbReference type="Pfam" id="PF04424"/>
    </source>
</evidence>
<feature type="compositionally biased region" description="Low complexity" evidence="1">
    <location>
        <begin position="808"/>
        <end position="819"/>
    </location>
</feature>
<feature type="compositionally biased region" description="Polar residues" evidence="1">
    <location>
        <begin position="236"/>
        <end position="247"/>
    </location>
</feature>
<proteinExistence type="predicted"/>
<dbReference type="EMBL" id="JAKWBI020000007">
    <property type="protein sequence ID" value="KAJ2906976.1"/>
    <property type="molecule type" value="Genomic_DNA"/>
</dbReference>
<dbReference type="GO" id="GO:0004843">
    <property type="term" value="F:cysteine-type deubiquitinase activity"/>
    <property type="evidence" value="ECO:0007669"/>
    <property type="project" value="InterPro"/>
</dbReference>
<feature type="compositionally biased region" description="Polar residues" evidence="1">
    <location>
        <begin position="612"/>
        <end position="622"/>
    </location>
</feature>
<dbReference type="InterPro" id="IPR007518">
    <property type="entry name" value="MINDY"/>
</dbReference>
<feature type="compositionally biased region" description="Polar residues" evidence="1">
    <location>
        <begin position="716"/>
        <end position="725"/>
    </location>
</feature>
<feature type="compositionally biased region" description="Polar residues" evidence="1">
    <location>
        <begin position="151"/>
        <end position="160"/>
    </location>
</feature>
<feature type="region of interest" description="Disordered" evidence="1">
    <location>
        <begin position="601"/>
        <end position="655"/>
    </location>
</feature>
<keyword evidence="4" id="KW-1185">Reference proteome</keyword>
<feature type="compositionally biased region" description="Polar residues" evidence="1">
    <location>
        <begin position="293"/>
        <end position="302"/>
    </location>
</feature>
<evidence type="ECO:0000256" key="1">
    <source>
        <dbReference type="SAM" id="MobiDB-lite"/>
    </source>
</evidence>
<reference evidence="3" key="1">
    <citation type="submission" date="2022-07" db="EMBL/GenBank/DDBJ databases">
        <title>Draft genome sequence of Zalerion maritima ATCC 34329, a (micro)plastics degrading marine fungus.</title>
        <authorList>
            <person name="Paco A."/>
            <person name="Goncalves M.F.M."/>
            <person name="Rocha-Santos T.A.P."/>
            <person name="Alves A."/>
        </authorList>
    </citation>
    <scope>NUCLEOTIDE SEQUENCE</scope>
    <source>
        <strain evidence="3">ATCC 34329</strain>
    </source>
</reference>
<feature type="compositionally biased region" description="Polar residues" evidence="1">
    <location>
        <begin position="255"/>
        <end position="266"/>
    </location>
</feature>
<dbReference type="GO" id="GO:1990380">
    <property type="term" value="F:K48-linked deubiquitinase activity"/>
    <property type="evidence" value="ECO:0007669"/>
    <property type="project" value="InterPro"/>
</dbReference>
<evidence type="ECO:0000313" key="3">
    <source>
        <dbReference type="EMBL" id="KAJ2906976.1"/>
    </source>
</evidence>
<organism evidence="3 4">
    <name type="scientific">Zalerion maritima</name>
    <dbReference type="NCBI Taxonomy" id="339359"/>
    <lineage>
        <taxon>Eukaryota</taxon>
        <taxon>Fungi</taxon>
        <taxon>Dikarya</taxon>
        <taxon>Ascomycota</taxon>
        <taxon>Pezizomycotina</taxon>
        <taxon>Sordariomycetes</taxon>
        <taxon>Lulworthiomycetidae</taxon>
        <taxon>Lulworthiales</taxon>
        <taxon>Lulworthiaceae</taxon>
        <taxon>Zalerion</taxon>
    </lineage>
</organism>
<dbReference type="PANTHER" id="PTHR18063:SF6">
    <property type="entry name" value="UBIQUITIN CARBOXYL-TERMINAL HYDROLASE"/>
    <property type="match status" value="1"/>
</dbReference>
<feature type="domain" description="MINDY deubiquitinase" evidence="2">
    <location>
        <begin position="305"/>
        <end position="604"/>
    </location>
</feature>
<dbReference type="GO" id="GO:0071944">
    <property type="term" value="C:cell periphery"/>
    <property type="evidence" value="ECO:0007669"/>
    <property type="project" value="TreeGrafter"/>
</dbReference>
<feature type="compositionally biased region" description="Polar residues" evidence="1">
    <location>
        <begin position="754"/>
        <end position="770"/>
    </location>
</feature>
<dbReference type="PANTHER" id="PTHR18063">
    <property type="entry name" value="NF-E2 INDUCIBLE PROTEIN"/>
    <property type="match status" value="1"/>
</dbReference>
<feature type="compositionally biased region" description="Basic and acidic residues" evidence="1">
    <location>
        <begin position="1"/>
        <end position="10"/>
    </location>
</feature>
<dbReference type="GO" id="GO:0016807">
    <property type="term" value="F:cysteine-type carboxypeptidase activity"/>
    <property type="evidence" value="ECO:0007669"/>
    <property type="project" value="TreeGrafter"/>
</dbReference>
<feature type="region of interest" description="Disordered" evidence="1">
    <location>
        <begin position="1"/>
        <end position="303"/>
    </location>
</feature>
<dbReference type="GO" id="GO:0071108">
    <property type="term" value="P:protein K48-linked deubiquitination"/>
    <property type="evidence" value="ECO:0007669"/>
    <property type="project" value="TreeGrafter"/>
</dbReference>
<dbReference type="Pfam" id="PF04424">
    <property type="entry name" value="MINDY_DUB"/>
    <property type="match status" value="1"/>
</dbReference>
<comment type="caution">
    <text evidence="3">The sequence shown here is derived from an EMBL/GenBank/DDBJ whole genome shotgun (WGS) entry which is preliminary data.</text>
</comment>
<dbReference type="InterPro" id="IPR033979">
    <property type="entry name" value="MINDY_domain"/>
</dbReference>
<feature type="compositionally biased region" description="Gly residues" evidence="1">
    <location>
        <begin position="848"/>
        <end position="858"/>
    </location>
</feature>
<feature type="compositionally biased region" description="Polar residues" evidence="1">
    <location>
        <begin position="85"/>
        <end position="100"/>
    </location>
</feature>
<feature type="compositionally biased region" description="Polar residues" evidence="1">
    <location>
        <begin position="644"/>
        <end position="655"/>
    </location>
</feature>
<dbReference type="GO" id="GO:0005829">
    <property type="term" value="C:cytosol"/>
    <property type="evidence" value="ECO:0007669"/>
    <property type="project" value="TreeGrafter"/>
</dbReference>
<sequence>MVTRSSHEGELPESTQTPSYEDTQHSYRTDMLSGQTSSTMPNPTNVRDLSSPPGTSIPNPATPRGGLYDGFEHMEGSSWPGRSAVTPQLSGQSTASSKAETNPFLKRKMSQNGTSARSISPTTTGSLGVPDVGRLTLSDSNNPFGPHVEHNQTPQSSSQIPRWAPAPDNNYNPFDTPSQLQPPQSQQPPQPNASHSLISLESVGSTVWDEGSSSQFKDKKANSTPPDDWEMLTKEVSPQSQRQTPPTAQFAPATLQPTPQRNQETAQFAPPSLPARSSSQPRSMVNEAIGPTDASTSNNQGDPVTYGIRIVRWQESPNGAMRETPTLIQNENGPCPLLAMVNNLTLTSSPRMESDLTKALRARERITLDTLVSYLLNEYFDRWVDESTGVDPVRYSQSLKALSEGMNVDPRFFPTEEIQNQYKRNSLTHVHPVEREDAIPGTFEDSEEMQMFLKFGITLLHGWLPDRESEVYQSFKRHAASYEPAVAFGTQREELESKLDSGGVLSDEEFQMLHDAQEIERFLSQDARTQLTDYGLDVIRKAMEPGSFAVLFRNEHFSTLYRHPASGDLFALVTDAGLAQHQEVVWESLVDTTGRKTEYFSGDFLPVGGPQSGSSNSRTEAPQTDRRPQQVCPSADFGVIPPRGSSTSAGATSPQHLSQLDSDMAMALQLQEEENQRASTANERRRRQSQLSEQFIERQGRQQPGSLPRTGRAPSGSGQNIFTDSQQVPVTRTPTRTTTQAQAQNRDTAARSRSMLNPTGSSTIRGQTVSRPADTVDDAPPSYEQAARQEAFSPPPGHPAHHMSTAGSESSAVSPQASSTQGGGASVPAGGMGVRVNGNATNGRRPTGAGGAGRGYPGQSGESPQQGLRPGNGKRDKSDCVVM</sequence>